<evidence type="ECO:0000256" key="4">
    <source>
        <dbReference type="ARBA" id="ARBA00022692"/>
    </source>
</evidence>
<evidence type="ECO:0000256" key="5">
    <source>
        <dbReference type="ARBA" id="ARBA00022989"/>
    </source>
</evidence>
<gene>
    <name evidence="8" type="ORF">AR543_21145</name>
</gene>
<dbReference type="GO" id="GO:0005886">
    <property type="term" value="C:plasma membrane"/>
    <property type="evidence" value="ECO:0007669"/>
    <property type="project" value="UniProtKB-SubCell"/>
</dbReference>
<evidence type="ECO:0000256" key="2">
    <source>
        <dbReference type="ARBA" id="ARBA00011006"/>
    </source>
</evidence>
<protein>
    <recommendedName>
        <fullName evidence="10">Transglycosylase</fullName>
    </recommendedName>
</protein>
<reference evidence="8 9" key="2">
    <citation type="journal article" date="2016" name="Int. J. Syst. Evol. Microbiol.">
        <title>Paenibacillus bovis sp. nov., isolated from raw yak (Bos grunniens) milk.</title>
        <authorList>
            <person name="Gao C."/>
            <person name="Han J."/>
            <person name="Liu Z."/>
            <person name="Xu X."/>
            <person name="Hang F."/>
            <person name="Wu Z."/>
        </authorList>
    </citation>
    <scope>NUCLEOTIDE SEQUENCE [LARGE SCALE GENOMIC DNA]</scope>
    <source>
        <strain evidence="8 9">BD3526</strain>
    </source>
</reference>
<evidence type="ECO:0000256" key="7">
    <source>
        <dbReference type="SAM" id="Phobius"/>
    </source>
</evidence>
<feature type="transmembrane region" description="Helical" evidence="7">
    <location>
        <begin position="6"/>
        <end position="22"/>
    </location>
</feature>
<dbReference type="RefSeq" id="WP_060536327.1">
    <property type="nucleotide sequence ID" value="NZ_CP013023.1"/>
</dbReference>
<feature type="transmembrane region" description="Helical" evidence="7">
    <location>
        <begin position="60"/>
        <end position="81"/>
    </location>
</feature>
<sequence>MWGIIISIVLAVIIGLIGNALAGKAMPGGIIGAAIAGFVGAWLGALLFGDFGPNVGDFAIIPAILGTAIFVFLLGLLSRLLHRAS</sequence>
<comment type="subcellular location">
    <subcellularLocation>
        <location evidence="1">Cell membrane</location>
        <topology evidence="1">Multi-pass membrane protein</topology>
    </subcellularLocation>
</comment>
<comment type="similarity">
    <text evidence="2">Belongs to the UPF0410 family.</text>
</comment>
<dbReference type="EMBL" id="CP013023">
    <property type="protein sequence ID" value="ANF98251.1"/>
    <property type="molecule type" value="Genomic_DNA"/>
</dbReference>
<reference evidence="9" key="1">
    <citation type="submission" date="2015-10" db="EMBL/GenBank/DDBJ databases">
        <title>Genome of Paenibacillus bovis sp. nov.</title>
        <authorList>
            <person name="Wu Z."/>
            <person name="Gao C."/>
            <person name="Liu Z."/>
            <person name="Zheng H."/>
        </authorList>
    </citation>
    <scope>NUCLEOTIDE SEQUENCE [LARGE SCALE GENOMIC DNA]</scope>
    <source>
        <strain evidence="9">BD3526</strain>
    </source>
</reference>
<keyword evidence="6 7" id="KW-0472">Membrane</keyword>
<proteinExistence type="inferred from homology"/>
<accession>A0A172ZKT2</accession>
<keyword evidence="5 7" id="KW-1133">Transmembrane helix</keyword>
<feature type="transmembrane region" description="Helical" evidence="7">
    <location>
        <begin position="29"/>
        <end position="48"/>
    </location>
</feature>
<dbReference type="OrthoDB" id="1632160at2"/>
<dbReference type="AlphaFoldDB" id="A0A172ZKT2"/>
<dbReference type="InterPro" id="IPR007341">
    <property type="entry name" value="Transgly_assoc"/>
</dbReference>
<name>A0A172ZKT2_9BACL</name>
<evidence type="ECO:0000256" key="1">
    <source>
        <dbReference type="ARBA" id="ARBA00004651"/>
    </source>
</evidence>
<evidence type="ECO:0000313" key="8">
    <source>
        <dbReference type="EMBL" id="ANF98251.1"/>
    </source>
</evidence>
<keyword evidence="3" id="KW-1003">Cell membrane</keyword>
<keyword evidence="9" id="KW-1185">Reference proteome</keyword>
<dbReference type="STRING" id="1616788.AR543_21145"/>
<dbReference type="Pfam" id="PF04226">
    <property type="entry name" value="Transgly_assoc"/>
    <property type="match status" value="1"/>
</dbReference>
<evidence type="ECO:0000256" key="3">
    <source>
        <dbReference type="ARBA" id="ARBA00022475"/>
    </source>
</evidence>
<dbReference type="KEGG" id="pbv:AR543_21145"/>
<organism evidence="8 9">
    <name type="scientific">Paenibacillus bovis</name>
    <dbReference type="NCBI Taxonomy" id="1616788"/>
    <lineage>
        <taxon>Bacteria</taxon>
        <taxon>Bacillati</taxon>
        <taxon>Bacillota</taxon>
        <taxon>Bacilli</taxon>
        <taxon>Bacillales</taxon>
        <taxon>Paenibacillaceae</taxon>
        <taxon>Paenibacillus</taxon>
    </lineage>
</organism>
<evidence type="ECO:0000313" key="9">
    <source>
        <dbReference type="Proteomes" id="UP000078148"/>
    </source>
</evidence>
<keyword evidence="4 7" id="KW-0812">Transmembrane</keyword>
<dbReference type="Proteomes" id="UP000078148">
    <property type="component" value="Chromosome"/>
</dbReference>
<evidence type="ECO:0008006" key="10">
    <source>
        <dbReference type="Google" id="ProtNLM"/>
    </source>
</evidence>
<evidence type="ECO:0000256" key="6">
    <source>
        <dbReference type="ARBA" id="ARBA00023136"/>
    </source>
</evidence>